<proteinExistence type="predicted"/>
<dbReference type="Pfam" id="PF12770">
    <property type="entry name" value="CHAT"/>
    <property type="match status" value="1"/>
</dbReference>
<evidence type="ECO:0000313" key="5">
    <source>
        <dbReference type="Proteomes" id="UP000268652"/>
    </source>
</evidence>
<comment type="caution">
    <text evidence="3">The sequence shown here is derived from an EMBL/GenBank/DDBJ whole genome shotgun (WGS) entry which is preliminary data.</text>
</comment>
<reference evidence="5 6" key="1">
    <citation type="submission" date="2018-09" db="EMBL/GenBank/DDBJ databases">
        <title>Streptomyces sp. nov. DS1-2, an endophytic actinomycete isolated from roots of Dendrobium scabrilingue.</title>
        <authorList>
            <person name="Kuncharoen N."/>
            <person name="Kudo T."/>
            <person name="Ohkuma M."/>
            <person name="Yuki M."/>
            <person name="Tanasupawat S."/>
        </authorList>
    </citation>
    <scope>NUCLEOTIDE SEQUENCE [LARGE SCALE GENOMIC DNA]</scope>
    <source>
        <strain evidence="3 6">AZ1-7</strain>
        <strain evidence="4 5">DS1-2</strain>
    </source>
</reference>
<dbReference type="AlphaFoldDB" id="A0A3A9WGN5"/>
<gene>
    <name evidence="4" type="ORF">D7318_15340</name>
    <name evidence="3" type="ORF">D7319_14385</name>
</gene>
<evidence type="ECO:0000313" key="3">
    <source>
        <dbReference type="EMBL" id="RKN08584.1"/>
    </source>
</evidence>
<protein>
    <submittedName>
        <fullName evidence="3">CHAT domain-containing protein</fullName>
    </submittedName>
</protein>
<accession>A0A3A9WGN5</accession>
<evidence type="ECO:0000313" key="6">
    <source>
        <dbReference type="Proteomes" id="UP000275024"/>
    </source>
</evidence>
<evidence type="ECO:0000259" key="2">
    <source>
        <dbReference type="Pfam" id="PF12770"/>
    </source>
</evidence>
<feature type="compositionally biased region" description="Basic and acidic residues" evidence="1">
    <location>
        <begin position="9"/>
        <end position="39"/>
    </location>
</feature>
<name>A0A3A9WGN5_9ACTN</name>
<evidence type="ECO:0000256" key="1">
    <source>
        <dbReference type="SAM" id="MobiDB-lite"/>
    </source>
</evidence>
<dbReference type="EMBL" id="RBDX01000010">
    <property type="protein sequence ID" value="RKN08584.1"/>
    <property type="molecule type" value="Genomic_DNA"/>
</dbReference>
<dbReference type="Proteomes" id="UP000275024">
    <property type="component" value="Unassembled WGS sequence"/>
</dbReference>
<feature type="region of interest" description="Disordered" evidence="1">
    <location>
        <begin position="1"/>
        <end position="52"/>
    </location>
</feature>
<evidence type="ECO:0000313" key="4">
    <source>
        <dbReference type="EMBL" id="RKN21742.1"/>
    </source>
</evidence>
<dbReference type="InterPro" id="IPR024983">
    <property type="entry name" value="CHAT_dom"/>
</dbReference>
<sequence length="441" mass="49229">MRGFLGADRAAERTAERTAERAAHRTADRVAERPAERSAEPPPPPSAFEARPAGLADALPPDVALLRVTATSRGGHEQLTLSWHHGGTMRTAPDERLSVQGPLSELSLAALVARAAAESEGKHPWRAAYYDVMNWWLPETRLGEWLRELLAAAGQPRLVVWDNTPYDIPWELLYHQPARPTGRDGDAAEDTQDTVPERQGWLGELIPVVRWVSVYDGARARAYSAERHVGEGGVLMLEDERFTDGRDDFGRYLVEPPTRTVQALMHRLDQPVEPFGLLLIRCHGVHSPMSRHFSLGGLSLNEYTDFPMTALDVHRAPVLLNACSSGRTVRDPRRPDAAARGFPELFLRRGASAVIATVGDIDLNHSHDFALRLLHEAEEAPTRFADALHRHRGHYARRARRTPGAEDRRGEADFKLFLHSFLYVYYGHPDSSLRVVAREAP</sequence>
<dbReference type="Proteomes" id="UP000268652">
    <property type="component" value="Unassembled WGS sequence"/>
</dbReference>
<dbReference type="EMBL" id="RBDY01000010">
    <property type="protein sequence ID" value="RKN21742.1"/>
    <property type="molecule type" value="Genomic_DNA"/>
</dbReference>
<keyword evidence="5" id="KW-1185">Reference proteome</keyword>
<feature type="domain" description="CHAT" evidence="2">
    <location>
        <begin position="261"/>
        <end position="400"/>
    </location>
</feature>
<organism evidence="3 6">
    <name type="scientific">Streptomyces radicis</name>
    <dbReference type="NCBI Taxonomy" id="1750517"/>
    <lineage>
        <taxon>Bacteria</taxon>
        <taxon>Bacillati</taxon>
        <taxon>Actinomycetota</taxon>
        <taxon>Actinomycetes</taxon>
        <taxon>Kitasatosporales</taxon>
        <taxon>Streptomycetaceae</taxon>
        <taxon>Streptomyces</taxon>
    </lineage>
</organism>